<dbReference type="EMBL" id="PNEN01000397">
    <property type="protein sequence ID" value="PPJ59275.1"/>
    <property type="molecule type" value="Genomic_DNA"/>
</dbReference>
<protein>
    <recommendedName>
        <fullName evidence="4">F-box domain-containing protein</fullName>
    </recommendedName>
</protein>
<dbReference type="Proteomes" id="UP000237631">
    <property type="component" value="Unassembled WGS sequence"/>
</dbReference>
<dbReference type="PANTHER" id="PTHR42085:SF1">
    <property type="entry name" value="F-BOX DOMAIN-CONTAINING PROTEIN"/>
    <property type="match status" value="1"/>
</dbReference>
<proteinExistence type="predicted"/>
<evidence type="ECO:0000313" key="2">
    <source>
        <dbReference type="EMBL" id="PPJ59275.1"/>
    </source>
</evidence>
<dbReference type="InterPro" id="IPR038883">
    <property type="entry name" value="AN11006-like"/>
</dbReference>
<name>A0A2S6CHS3_9PEZI</name>
<accession>A0A2S6CHS3</accession>
<sequence length="300" mass="33500">MRAAFVTANGTNSHFQQTIWQISVPACDDLSSRHSHSNENETRKGDDHSLPRLTAACSNQSTLLPQRLLHPISISTHCVRVPASKQQSSQLAPNMLEHLPAEIRNEIYHYALISEGIIAISRRRGKITAKSQHFTTGGTDTTTGQLALPLLRVNTISKREAAPIIYGNNTFLFSNSDHFADWMRLIHGKNARAVRLVRLQYVSMCHDFFLKPLIAHIPTIARLEIPHNKHCSAQRLAGDLKNFVRRLCEYGGKGREVEDVLDALVIYSSSRTARAALQEIGGEAEAYECDVKVELMKLLS</sequence>
<dbReference type="PANTHER" id="PTHR42085">
    <property type="entry name" value="F-BOX DOMAIN-CONTAINING PROTEIN"/>
    <property type="match status" value="1"/>
</dbReference>
<gene>
    <name evidence="2" type="ORF">CBER1_04254</name>
</gene>
<dbReference type="OrthoDB" id="5413827at2759"/>
<comment type="caution">
    <text evidence="2">The sequence shown here is derived from an EMBL/GenBank/DDBJ whole genome shotgun (WGS) entry which is preliminary data.</text>
</comment>
<evidence type="ECO:0000313" key="3">
    <source>
        <dbReference type="Proteomes" id="UP000237631"/>
    </source>
</evidence>
<organism evidence="2 3">
    <name type="scientific">Cercospora berteroae</name>
    <dbReference type="NCBI Taxonomy" id="357750"/>
    <lineage>
        <taxon>Eukaryota</taxon>
        <taxon>Fungi</taxon>
        <taxon>Dikarya</taxon>
        <taxon>Ascomycota</taxon>
        <taxon>Pezizomycotina</taxon>
        <taxon>Dothideomycetes</taxon>
        <taxon>Dothideomycetidae</taxon>
        <taxon>Mycosphaerellales</taxon>
        <taxon>Mycosphaerellaceae</taxon>
        <taxon>Cercospora</taxon>
    </lineage>
</organism>
<keyword evidence="3" id="KW-1185">Reference proteome</keyword>
<evidence type="ECO:0000256" key="1">
    <source>
        <dbReference type="SAM" id="MobiDB-lite"/>
    </source>
</evidence>
<dbReference type="AlphaFoldDB" id="A0A2S6CHS3"/>
<evidence type="ECO:0008006" key="4">
    <source>
        <dbReference type="Google" id="ProtNLM"/>
    </source>
</evidence>
<reference evidence="3" key="1">
    <citation type="journal article" date="2017" name="bioRxiv">
        <title>Conservation of a gene cluster reveals novel cercosporin biosynthetic mechanisms and extends production to the genus Colletotrichum.</title>
        <authorList>
            <person name="de Jonge R."/>
            <person name="Ebert M.K."/>
            <person name="Huitt-Roehl C.R."/>
            <person name="Pal P."/>
            <person name="Suttle J.C."/>
            <person name="Spanner R.E."/>
            <person name="Neubauer J.D."/>
            <person name="Jurick W.M.II."/>
            <person name="Stott K.A."/>
            <person name="Secor G.A."/>
            <person name="Thomma B.P.H.J."/>
            <person name="Van de Peer Y."/>
            <person name="Townsend C.A."/>
            <person name="Bolton M.D."/>
        </authorList>
    </citation>
    <scope>NUCLEOTIDE SEQUENCE [LARGE SCALE GENOMIC DNA]</scope>
    <source>
        <strain evidence="3">CBS538.71</strain>
    </source>
</reference>
<feature type="compositionally biased region" description="Basic and acidic residues" evidence="1">
    <location>
        <begin position="31"/>
        <end position="50"/>
    </location>
</feature>
<feature type="region of interest" description="Disordered" evidence="1">
    <location>
        <begin position="31"/>
        <end position="52"/>
    </location>
</feature>